<dbReference type="InterPro" id="IPR006311">
    <property type="entry name" value="TAT_signal"/>
</dbReference>
<sequence length="228" mass="24593">MSLPTDSGDSRSPLSPSRRGVLGTLGFGAFTFLGSNTPASALFSRKNDAPKVTVNSSSTNNRGTTAVRAAALDLSALPPEWVARQGGELKVYAAYLTSVRLQRLTPQQVIEAHAKKHGQVWNSLPPRSLWRQMVPTLRVLDRVAMELGQPVDEVVSAYRSPIYNATCSGARRGSWHQANVAVDVKFSASPSTVAGAARSLRSRGLFRGGVGRYGTFTHIDTRGQNVDW</sequence>
<dbReference type="EMBL" id="JAPDDR010000004">
    <property type="protein sequence ID" value="MCW1913831.1"/>
    <property type="molecule type" value="Genomic_DNA"/>
</dbReference>
<keyword evidence="2" id="KW-0378">Hydrolase</keyword>
<keyword evidence="3" id="KW-1185">Reference proteome</keyword>
<feature type="domain" description="Peptidase M15A C-terminal" evidence="1">
    <location>
        <begin position="127"/>
        <end position="220"/>
    </location>
</feature>
<evidence type="ECO:0000313" key="3">
    <source>
        <dbReference type="Proteomes" id="UP001165653"/>
    </source>
</evidence>
<dbReference type="Proteomes" id="UP001165653">
    <property type="component" value="Unassembled WGS sequence"/>
</dbReference>
<evidence type="ECO:0000313" key="2">
    <source>
        <dbReference type="EMBL" id="MCW1913831.1"/>
    </source>
</evidence>
<dbReference type="RefSeq" id="WP_264513334.1">
    <property type="nucleotide sequence ID" value="NZ_JAPDDR010000004.1"/>
</dbReference>
<proteinExistence type="predicted"/>
<gene>
    <name evidence="2" type="ORF">OJ996_09605</name>
</gene>
<comment type="caution">
    <text evidence="2">The sequence shown here is derived from an EMBL/GenBank/DDBJ whole genome shotgun (WGS) entry which is preliminary data.</text>
</comment>
<accession>A0ABT3G2X2</accession>
<keyword evidence="2" id="KW-0645">Protease</keyword>
<organism evidence="2 3">
    <name type="scientific">Luteolibacter rhizosphaerae</name>
    <dbReference type="NCBI Taxonomy" id="2989719"/>
    <lineage>
        <taxon>Bacteria</taxon>
        <taxon>Pseudomonadati</taxon>
        <taxon>Verrucomicrobiota</taxon>
        <taxon>Verrucomicrobiia</taxon>
        <taxon>Verrucomicrobiales</taxon>
        <taxon>Verrucomicrobiaceae</taxon>
        <taxon>Luteolibacter</taxon>
    </lineage>
</organism>
<dbReference type="GO" id="GO:0004180">
    <property type="term" value="F:carboxypeptidase activity"/>
    <property type="evidence" value="ECO:0007669"/>
    <property type="project" value="UniProtKB-KW"/>
</dbReference>
<dbReference type="InterPro" id="IPR013230">
    <property type="entry name" value="Peptidase_M15A_C"/>
</dbReference>
<protein>
    <submittedName>
        <fullName evidence="2">D-Ala-D-Ala carboxypeptidase family metallohydrolase</fullName>
    </submittedName>
</protein>
<dbReference type="Gene3D" id="3.30.1380.10">
    <property type="match status" value="1"/>
</dbReference>
<dbReference type="SUPFAM" id="SSF55166">
    <property type="entry name" value="Hedgehog/DD-peptidase"/>
    <property type="match status" value="1"/>
</dbReference>
<evidence type="ECO:0000259" key="1">
    <source>
        <dbReference type="Pfam" id="PF08291"/>
    </source>
</evidence>
<keyword evidence="2" id="KW-0121">Carboxypeptidase</keyword>
<dbReference type="PROSITE" id="PS51318">
    <property type="entry name" value="TAT"/>
    <property type="match status" value="1"/>
</dbReference>
<dbReference type="InterPro" id="IPR009045">
    <property type="entry name" value="Zn_M74/Hedgehog-like"/>
</dbReference>
<name>A0ABT3G2X2_9BACT</name>
<dbReference type="Pfam" id="PF08291">
    <property type="entry name" value="Peptidase_M15_3"/>
    <property type="match status" value="1"/>
</dbReference>
<reference evidence="2" key="1">
    <citation type="submission" date="2022-10" db="EMBL/GenBank/DDBJ databases">
        <title>Luteolibacter sp. GHJ8, whole genome shotgun sequencing project.</title>
        <authorList>
            <person name="Zhao G."/>
            <person name="Shen L."/>
        </authorList>
    </citation>
    <scope>NUCLEOTIDE SEQUENCE</scope>
    <source>
        <strain evidence="2">GHJ8</strain>
    </source>
</reference>